<dbReference type="EMBL" id="CP002207">
    <property type="protein sequence ID" value="ADP31569.1"/>
    <property type="molecule type" value="Genomic_DNA"/>
</dbReference>
<organism evidence="1 2">
    <name type="scientific">Bacillus atrophaeus (strain 1942)</name>
    <dbReference type="NCBI Taxonomy" id="720555"/>
    <lineage>
        <taxon>Bacteria</taxon>
        <taxon>Bacillati</taxon>
        <taxon>Bacillota</taxon>
        <taxon>Bacilli</taxon>
        <taxon>Bacillales</taxon>
        <taxon>Bacillaceae</taxon>
        <taxon>Bacillus</taxon>
    </lineage>
</organism>
<accession>A0ABM5LUY5</accession>
<keyword evidence="2" id="KW-1185">Reference proteome</keyword>
<name>A0ABM5LUY5_BACA1</name>
<reference evidence="1 2" key="1">
    <citation type="journal article" date="2011" name="Front. Microbiol.">
        <title>Genomic signatures of strain selection and enhancement in Bacillus atrophaeus var. globigii, a historical biowarfare simulant.</title>
        <authorList>
            <person name="Gibbons H.S."/>
            <person name="Broomall S.M."/>
            <person name="McNew L.A."/>
            <person name="Daligault H."/>
            <person name="Chapman C."/>
            <person name="Bruce D."/>
            <person name="Karavis M."/>
            <person name="Krepps M."/>
            <person name="McGregor P.A."/>
            <person name="Hong C."/>
            <person name="Park K.H."/>
            <person name="Akmal A."/>
            <person name="Feldman A."/>
            <person name="Lin J.S."/>
            <person name="Chang W.E."/>
            <person name="Higgs B.W."/>
            <person name="Demirev P."/>
            <person name="Lindquist J."/>
            <person name="Liem A."/>
            <person name="Fochler E."/>
            <person name="Read T.D."/>
            <person name="Tapia R."/>
            <person name="Johnson S."/>
            <person name="Bishop-Lilly K.A."/>
            <person name="Detter C."/>
            <person name="Han C."/>
            <person name="Sozhamannan S."/>
            <person name="Rosenzweig C.N."/>
            <person name="Skowronski E.W."/>
        </authorList>
    </citation>
    <scope>NUCLEOTIDE SEQUENCE [LARGE SCALE GENOMIC DNA]</scope>
    <source>
        <strain evidence="1 2">1942</strain>
    </source>
</reference>
<proteinExistence type="predicted"/>
<evidence type="ECO:0000313" key="2">
    <source>
        <dbReference type="Proteomes" id="UP000006867"/>
    </source>
</evidence>
<gene>
    <name evidence="1" type="ordered locus">BATR1942_03065</name>
</gene>
<evidence type="ECO:0000313" key="1">
    <source>
        <dbReference type="EMBL" id="ADP31569.1"/>
    </source>
</evidence>
<sequence>MIRLTTNERMPIIEDDAYGDLWFEEKPPPQ</sequence>
<protein>
    <submittedName>
        <fullName evidence="1">Uncharacterized protein</fullName>
    </submittedName>
</protein>
<dbReference type="Proteomes" id="UP000006867">
    <property type="component" value="Chromosome"/>
</dbReference>